<keyword evidence="1" id="KW-0732">Signal</keyword>
<reference evidence="2" key="1">
    <citation type="submission" date="2022-12" db="EMBL/GenBank/DDBJ databases">
        <title>Chromosome-level genome assembly of the bean flower thrips Megalurothrips usitatus.</title>
        <authorList>
            <person name="Ma L."/>
            <person name="Liu Q."/>
            <person name="Li H."/>
            <person name="Cai W."/>
        </authorList>
    </citation>
    <scope>NUCLEOTIDE SEQUENCE</scope>
    <source>
        <strain evidence="2">Cailab_2022a</strain>
    </source>
</reference>
<name>A0AAV7XLH1_9NEOP</name>
<evidence type="ECO:0000256" key="1">
    <source>
        <dbReference type="SAM" id="SignalP"/>
    </source>
</evidence>
<evidence type="ECO:0000313" key="2">
    <source>
        <dbReference type="EMBL" id="KAJ1525661.1"/>
    </source>
</evidence>
<feature type="chain" id="PRO_5043361573" evidence="1">
    <location>
        <begin position="25"/>
        <end position="177"/>
    </location>
</feature>
<organism evidence="2 3">
    <name type="scientific">Megalurothrips usitatus</name>
    <name type="common">bean blossom thrips</name>
    <dbReference type="NCBI Taxonomy" id="439358"/>
    <lineage>
        <taxon>Eukaryota</taxon>
        <taxon>Metazoa</taxon>
        <taxon>Ecdysozoa</taxon>
        <taxon>Arthropoda</taxon>
        <taxon>Hexapoda</taxon>
        <taxon>Insecta</taxon>
        <taxon>Pterygota</taxon>
        <taxon>Neoptera</taxon>
        <taxon>Paraneoptera</taxon>
        <taxon>Thysanoptera</taxon>
        <taxon>Terebrantia</taxon>
        <taxon>Thripoidea</taxon>
        <taxon>Thripidae</taxon>
        <taxon>Megalurothrips</taxon>
    </lineage>
</organism>
<dbReference type="EMBL" id="JAPTSV010000007">
    <property type="protein sequence ID" value="KAJ1525661.1"/>
    <property type="molecule type" value="Genomic_DNA"/>
</dbReference>
<proteinExistence type="predicted"/>
<sequence length="177" mass="18946">MVGSYAFLVAACILSALLAPSGTAFDLAFDRHHTTGTRMCSAINASTVCQRIDHVGHHMQRVFICSEICRWAGCGSSSCNRRTNNCTCQVHPHHPTTPANERMCRSLSASSLCAPMTSFFPNLFCNMTLCDLVCRWAGCLNASCSSAGRCACDAGGPEGGRGGRLLDLSFNSDIELD</sequence>
<feature type="signal peptide" evidence="1">
    <location>
        <begin position="1"/>
        <end position="24"/>
    </location>
</feature>
<evidence type="ECO:0000313" key="3">
    <source>
        <dbReference type="Proteomes" id="UP001075354"/>
    </source>
</evidence>
<dbReference type="AlphaFoldDB" id="A0AAV7XLH1"/>
<accession>A0AAV7XLH1</accession>
<keyword evidence="3" id="KW-1185">Reference proteome</keyword>
<gene>
    <name evidence="2" type="ORF">ONE63_008879</name>
</gene>
<dbReference type="Proteomes" id="UP001075354">
    <property type="component" value="Chromosome 7"/>
</dbReference>
<protein>
    <submittedName>
        <fullName evidence="2">Uncharacterized protein</fullName>
    </submittedName>
</protein>
<comment type="caution">
    <text evidence="2">The sequence shown here is derived from an EMBL/GenBank/DDBJ whole genome shotgun (WGS) entry which is preliminary data.</text>
</comment>